<keyword evidence="6" id="KW-0676">Redox-active center</keyword>
<evidence type="ECO:0000256" key="1">
    <source>
        <dbReference type="ARBA" id="ARBA00001974"/>
    </source>
</evidence>
<dbReference type="EMBL" id="CP038436">
    <property type="protein sequence ID" value="QBX54704.1"/>
    <property type="molecule type" value="Genomic_DNA"/>
</dbReference>
<evidence type="ECO:0000256" key="2">
    <source>
        <dbReference type="ARBA" id="ARBA00009130"/>
    </source>
</evidence>
<dbReference type="Proteomes" id="UP000294853">
    <property type="component" value="Chromosome"/>
</dbReference>
<evidence type="ECO:0000313" key="10">
    <source>
        <dbReference type="Proteomes" id="UP000294853"/>
    </source>
</evidence>
<keyword evidence="4" id="KW-0274">FAD</keyword>
<evidence type="ECO:0000259" key="7">
    <source>
        <dbReference type="Pfam" id="PF02852"/>
    </source>
</evidence>
<dbReference type="InterPro" id="IPR016156">
    <property type="entry name" value="FAD/NAD-linked_Rdtase_dimer_sf"/>
</dbReference>
<dbReference type="InterPro" id="IPR004099">
    <property type="entry name" value="Pyr_nucl-diS_OxRdtase_dimer"/>
</dbReference>
<dbReference type="Pfam" id="PF07992">
    <property type="entry name" value="Pyr_redox_2"/>
    <property type="match status" value="1"/>
</dbReference>
<dbReference type="RefSeq" id="WP_135266676.1">
    <property type="nucleotide sequence ID" value="NZ_CP038436.1"/>
</dbReference>
<evidence type="ECO:0000256" key="4">
    <source>
        <dbReference type="ARBA" id="ARBA00022827"/>
    </source>
</evidence>
<name>A0A4P7IC78_9ACTN</name>
<dbReference type="InterPro" id="IPR023753">
    <property type="entry name" value="FAD/NAD-binding_dom"/>
</dbReference>
<comment type="similarity">
    <text evidence="2">Belongs to the class-III pyridine nucleotide-disulfide oxidoreductase family.</text>
</comment>
<dbReference type="SUPFAM" id="SSF51905">
    <property type="entry name" value="FAD/NAD(P)-binding domain"/>
    <property type="match status" value="2"/>
</dbReference>
<dbReference type="PANTHER" id="PTHR43429:SF1">
    <property type="entry name" value="NAD(P)H SULFUR OXIDOREDUCTASE (COA-DEPENDENT)"/>
    <property type="match status" value="1"/>
</dbReference>
<protein>
    <submittedName>
        <fullName evidence="9">CoA-disulfide reductase</fullName>
    </submittedName>
</protein>
<proteinExistence type="inferred from homology"/>
<sequence length="468" mass="48757">MSSDATRVLVIGADAAGMSAAHQALRTAGSHGRSLQVTVVDKGAHTSYSACGIPYWMAGDVESGDELVARTVEQHREAGIEMRLGTEAVAVDVTSRTVTVRGGQDVDEETLEYDELVVATGAPAIVPAWALRPDGTPYVNVGPVKTLDDGAAWESRFEAAGEGAHVVVVGAGYVGVEVAEAALRRGLGVTVVTRGRGLALLEEEMSEKVAIAMCDAGAEVVLGVEVTGLETATGESGGHRATGVRWEGGGRDADLVVLAIGVRPATGFLRDSGLPMGDNGALLPDEHGRVAPGIWAAGDCCEVRRRIDDRTVFRPLGTHANKLGRVLGDNLAGGSLAFPGVVDTSITRFAACGEYLEIARTGLGLEEAQHAGYDAVALVTEGTTASGYMPEAEPISVWVLACRSTRRLLGVQVVGGHGAGKRVDTAAAVLWSEGTVDDLAWMDLAYAPPFSTAWDILQIAARRLAERL</sequence>
<keyword evidence="10" id="KW-1185">Reference proteome</keyword>
<evidence type="ECO:0000256" key="5">
    <source>
        <dbReference type="ARBA" id="ARBA00023002"/>
    </source>
</evidence>
<evidence type="ECO:0000313" key="9">
    <source>
        <dbReference type="EMBL" id="QBX54704.1"/>
    </source>
</evidence>
<reference evidence="9 10" key="1">
    <citation type="submission" date="2019-03" db="EMBL/GenBank/DDBJ databases">
        <title>Three New Species of Nocardioides, Nocardioides euryhalodurans sp. nov., Nocardioides seonyuensis sp. nov. and Nocardioides eburneoflavus sp. nov. Iolated from Soil.</title>
        <authorList>
            <person name="Roh S.G."/>
            <person name="Lee C."/>
            <person name="Kim M.-K."/>
            <person name="Kim S.B."/>
        </authorList>
    </citation>
    <scope>NUCLEOTIDE SEQUENCE [LARGE SCALE GENOMIC DNA]</scope>
    <source>
        <strain evidence="9 10">MMS17-SY207-3</strain>
    </source>
</reference>
<keyword evidence="5" id="KW-0560">Oxidoreductase</keyword>
<feature type="domain" description="Pyridine nucleotide-disulphide oxidoreductase dimerisation" evidence="7">
    <location>
        <begin position="356"/>
        <end position="454"/>
    </location>
</feature>
<dbReference type="Pfam" id="PF02852">
    <property type="entry name" value="Pyr_redox_dim"/>
    <property type="match status" value="1"/>
</dbReference>
<dbReference type="GO" id="GO:0016491">
    <property type="term" value="F:oxidoreductase activity"/>
    <property type="evidence" value="ECO:0007669"/>
    <property type="project" value="UniProtKB-KW"/>
</dbReference>
<dbReference type="PRINTS" id="PR00368">
    <property type="entry name" value="FADPNR"/>
</dbReference>
<dbReference type="AlphaFoldDB" id="A0A4P7IC78"/>
<dbReference type="KEGG" id="nsn:EXE58_03970"/>
<organism evidence="9 10">
    <name type="scientific">Nocardioides seonyuensis</name>
    <dbReference type="NCBI Taxonomy" id="2518371"/>
    <lineage>
        <taxon>Bacteria</taxon>
        <taxon>Bacillati</taxon>
        <taxon>Actinomycetota</taxon>
        <taxon>Actinomycetes</taxon>
        <taxon>Propionibacteriales</taxon>
        <taxon>Nocardioidaceae</taxon>
        <taxon>Nocardioides</taxon>
    </lineage>
</organism>
<comment type="cofactor">
    <cofactor evidence="1">
        <name>FAD</name>
        <dbReference type="ChEBI" id="CHEBI:57692"/>
    </cofactor>
</comment>
<dbReference type="PANTHER" id="PTHR43429">
    <property type="entry name" value="PYRIDINE NUCLEOTIDE-DISULFIDE OXIDOREDUCTASE DOMAIN-CONTAINING"/>
    <property type="match status" value="1"/>
</dbReference>
<dbReference type="Gene3D" id="3.50.50.60">
    <property type="entry name" value="FAD/NAD(P)-binding domain"/>
    <property type="match status" value="2"/>
</dbReference>
<accession>A0A4P7IC78</accession>
<evidence type="ECO:0000256" key="6">
    <source>
        <dbReference type="ARBA" id="ARBA00023284"/>
    </source>
</evidence>
<dbReference type="OrthoDB" id="9802028at2"/>
<evidence type="ECO:0000256" key="3">
    <source>
        <dbReference type="ARBA" id="ARBA00022630"/>
    </source>
</evidence>
<keyword evidence="3" id="KW-0285">Flavoprotein</keyword>
<dbReference type="InterPro" id="IPR036188">
    <property type="entry name" value="FAD/NAD-bd_sf"/>
</dbReference>
<feature type="domain" description="FAD/NAD(P)-binding" evidence="8">
    <location>
        <begin position="7"/>
        <end position="305"/>
    </location>
</feature>
<dbReference type="InterPro" id="IPR050260">
    <property type="entry name" value="FAD-bd_OxRdtase"/>
</dbReference>
<gene>
    <name evidence="9" type="ORF">EXE58_03970</name>
</gene>
<evidence type="ECO:0000259" key="8">
    <source>
        <dbReference type="Pfam" id="PF07992"/>
    </source>
</evidence>
<dbReference type="PRINTS" id="PR00411">
    <property type="entry name" value="PNDRDTASEI"/>
</dbReference>
<dbReference type="SUPFAM" id="SSF55424">
    <property type="entry name" value="FAD/NAD-linked reductases, dimerisation (C-terminal) domain"/>
    <property type="match status" value="1"/>
</dbReference>